<dbReference type="SUPFAM" id="SSF74653">
    <property type="entry name" value="TolA/TonB C-terminal domain"/>
    <property type="match status" value="1"/>
</dbReference>
<name>A0A9E8HR25_9ALTE</name>
<gene>
    <name evidence="12" type="ORF">NNL22_18240</name>
</gene>
<feature type="domain" description="TonB C-terminal" evidence="11">
    <location>
        <begin position="141"/>
        <end position="235"/>
    </location>
</feature>
<dbReference type="PRINTS" id="PR01374">
    <property type="entry name" value="TONBPROTEIN"/>
</dbReference>
<feature type="transmembrane region" description="Helical" evidence="10">
    <location>
        <begin position="17"/>
        <end position="35"/>
    </location>
</feature>
<evidence type="ECO:0000313" key="12">
    <source>
        <dbReference type="EMBL" id="UZW74936.1"/>
    </source>
</evidence>
<keyword evidence="4 10" id="KW-1003">Cell membrane</keyword>
<keyword evidence="3 10" id="KW-0813">Transport</keyword>
<accession>A0A9E8HR25</accession>
<evidence type="ECO:0000313" key="13">
    <source>
        <dbReference type="Proteomes" id="UP001164472"/>
    </source>
</evidence>
<dbReference type="Proteomes" id="UP001164472">
    <property type="component" value="Chromosome"/>
</dbReference>
<dbReference type="Gene3D" id="3.30.2420.10">
    <property type="entry name" value="TonB"/>
    <property type="match status" value="1"/>
</dbReference>
<comment type="similarity">
    <text evidence="2 10">Belongs to the TonB family.</text>
</comment>
<keyword evidence="5 10" id="KW-0997">Cell inner membrane</keyword>
<dbReference type="InterPro" id="IPR006260">
    <property type="entry name" value="TonB/TolA_C"/>
</dbReference>
<keyword evidence="13" id="KW-1185">Reference proteome</keyword>
<evidence type="ECO:0000256" key="2">
    <source>
        <dbReference type="ARBA" id="ARBA00006555"/>
    </source>
</evidence>
<evidence type="ECO:0000256" key="7">
    <source>
        <dbReference type="ARBA" id="ARBA00022927"/>
    </source>
</evidence>
<evidence type="ECO:0000256" key="9">
    <source>
        <dbReference type="ARBA" id="ARBA00023136"/>
    </source>
</evidence>
<keyword evidence="9 10" id="KW-0472">Membrane</keyword>
<keyword evidence="10" id="KW-0735">Signal-anchor</keyword>
<dbReference type="GO" id="GO:0015891">
    <property type="term" value="P:siderophore transport"/>
    <property type="evidence" value="ECO:0007669"/>
    <property type="project" value="InterPro"/>
</dbReference>
<dbReference type="AlphaFoldDB" id="A0A9E8HR25"/>
<organism evidence="12 13">
    <name type="scientific">Alkalimarinus sediminis</name>
    <dbReference type="NCBI Taxonomy" id="1632866"/>
    <lineage>
        <taxon>Bacteria</taxon>
        <taxon>Pseudomonadati</taxon>
        <taxon>Pseudomonadota</taxon>
        <taxon>Gammaproteobacteria</taxon>
        <taxon>Alteromonadales</taxon>
        <taxon>Alteromonadaceae</taxon>
        <taxon>Alkalimarinus</taxon>
    </lineage>
</organism>
<dbReference type="InterPro" id="IPR037682">
    <property type="entry name" value="TonB_C"/>
</dbReference>
<comment type="subcellular location">
    <subcellularLocation>
        <location evidence="1 10">Cell inner membrane</location>
        <topology evidence="1 10">Single-pass membrane protein</topology>
        <orientation evidence="1 10">Periplasmic side</orientation>
    </subcellularLocation>
</comment>
<reference evidence="12" key="1">
    <citation type="submission" date="2022-07" db="EMBL/GenBank/DDBJ databases">
        <title>Alkalimarinus sp. nov., isolated from gut of a Alitta virens.</title>
        <authorList>
            <person name="Yang A.I."/>
            <person name="Shin N.-R."/>
        </authorList>
    </citation>
    <scope>NUCLEOTIDE SEQUENCE</scope>
    <source>
        <strain evidence="12">FA028</strain>
    </source>
</reference>
<dbReference type="GO" id="GO:0015031">
    <property type="term" value="P:protein transport"/>
    <property type="evidence" value="ECO:0007669"/>
    <property type="project" value="UniProtKB-UniRule"/>
</dbReference>
<sequence length="240" mass="26865">MARSSNSLRLIRETSKAVVVCSTSLLITLVIFLFMRNLIHSDNQAVETVELAAFVDLYREPPKPKTLEPEPEPEPIVEPKQEPKMEPLQTVAVEPETQVAQLMPSVAIGSLSINVGVAEGQWALPISGQSLDLLAQGGDSQGYVEISPYTTRRPNIPKLAWEHKLNGWVLVAFTVDRSGRTANIRMLDANPKGVFEEEVKRAVAFWRYDVSAIKNYSGDRVLTQKISLYWKDYPENVVYP</sequence>
<dbReference type="Pfam" id="PF03544">
    <property type="entry name" value="TonB_C"/>
    <property type="match status" value="1"/>
</dbReference>
<evidence type="ECO:0000256" key="4">
    <source>
        <dbReference type="ARBA" id="ARBA00022475"/>
    </source>
</evidence>
<dbReference type="KEGG" id="asem:NNL22_18240"/>
<keyword evidence="7 10" id="KW-0653">Protein transport</keyword>
<evidence type="ECO:0000256" key="8">
    <source>
        <dbReference type="ARBA" id="ARBA00022989"/>
    </source>
</evidence>
<dbReference type="GO" id="GO:0030288">
    <property type="term" value="C:outer membrane-bounded periplasmic space"/>
    <property type="evidence" value="ECO:0007669"/>
    <property type="project" value="InterPro"/>
</dbReference>
<dbReference type="InterPro" id="IPR003538">
    <property type="entry name" value="TonB"/>
</dbReference>
<evidence type="ECO:0000256" key="3">
    <source>
        <dbReference type="ARBA" id="ARBA00022448"/>
    </source>
</evidence>
<dbReference type="GO" id="GO:0055085">
    <property type="term" value="P:transmembrane transport"/>
    <property type="evidence" value="ECO:0007669"/>
    <property type="project" value="InterPro"/>
</dbReference>
<dbReference type="NCBIfam" id="TIGR01352">
    <property type="entry name" value="tonB_Cterm"/>
    <property type="match status" value="1"/>
</dbReference>
<protein>
    <recommendedName>
        <fullName evidence="10">Protein TonB</fullName>
    </recommendedName>
</protein>
<dbReference type="GO" id="GO:0031992">
    <property type="term" value="F:energy transducer activity"/>
    <property type="evidence" value="ECO:0007669"/>
    <property type="project" value="InterPro"/>
</dbReference>
<dbReference type="PANTHER" id="PTHR33446">
    <property type="entry name" value="PROTEIN TONB-RELATED"/>
    <property type="match status" value="1"/>
</dbReference>
<keyword evidence="6 10" id="KW-0812">Transmembrane</keyword>
<dbReference type="EMBL" id="CP101527">
    <property type="protein sequence ID" value="UZW74936.1"/>
    <property type="molecule type" value="Genomic_DNA"/>
</dbReference>
<dbReference type="PROSITE" id="PS52015">
    <property type="entry name" value="TONB_CTD"/>
    <property type="match status" value="1"/>
</dbReference>
<proteinExistence type="inferred from homology"/>
<comment type="function">
    <text evidence="10">Interacts with outer membrane receptor proteins that carry out high-affinity binding and energy dependent uptake into the periplasmic space of specific substrates. It could act to transduce energy from the cytoplasmic membrane to specific energy-requiring processes in the outer membrane, resulting in the release into the periplasm of ligands bound by these outer membrane proteins.</text>
</comment>
<dbReference type="GO" id="GO:0005886">
    <property type="term" value="C:plasma membrane"/>
    <property type="evidence" value="ECO:0007669"/>
    <property type="project" value="UniProtKB-SubCell"/>
</dbReference>
<dbReference type="RefSeq" id="WP_251810363.1">
    <property type="nucleotide sequence ID" value="NZ_CP101527.1"/>
</dbReference>
<evidence type="ECO:0000256" key="1">
    <source>
        <dbReference type="ARBA" id="ARBA00004383"/>
    </source>
</evidence>
<evidence type="ECO:0000256" key="5">
    <source>
        <dbReference type="ARBA" id="ARBA00022519"/>
    </source>
</evidence>
<evidence type="ECO:0000256" key="10">
    <source>
        <dbReference type="RuleBase" id="RU362123"/>
    </source>
</evidence>
<keyword evidence="8 10" id="KW-1133">Transmembrane helix</keyword>
<dbReference type="InterPro" id="IPR051045">
    <property type="entry name" value="TonB-dependent_transducer"/>
</dbReference>
<evidence type="ECO:0000256" key="6">
    <source>
        <dbReference type="ARBA" id="ARBA00022692"/>
    </source>
</evidence>
<evidence type="ECO:0000259" key="11">
    <source>
        <dbReference type="PROSITE" id="PS52015"/>
    </source>
</evidence>